<keyword evidence="1" id="KW-0472">Membrane</keyword>
<evidence type="ECO:0000313" key="5">
    <source>
        <dbReference type="EMBL" id="CAF4024356.1"/>
    </source>
</evidence>
<protein>
    <submittedName>
        <fullName evidence="2">Uncharacterized protein</fullName>
    </submittedName>
</protein>
<dbReference type="EMBL" id="CAJOBA010036514">
    <property type="protein sequence ID" value="CAF4024356.1"/>
    <property type="molecule type" value="Genomic_DNA"/>
</dbReference>
<feature type="transmembrane region" description="Helical" evidence="1">
    <location>
        <begin position="86"/>
        <end position="109"/>
    </location>
</feature>
<dbReference type="Proteomes" id="UP000663829">
    <property type="component" value="Unassembled WGS sequence"/>
</dbReference>
<evidence type="ECO:0000256" key="1">
    <source>
        <dbReference type="SAM" id="Phobius"/>
    </source>
</evidence>
<feature type="transmembrane region" description="Helical" evidence="1">
    <location>
        <begin position="151"/>
        <end position="175"/>
    </location>
</feature>
<evidence type="ECO:0000313" key="2">
    <source>
        <dbReference type="EMBL" id="CAF0989975.1"/>
    </source>
</evidence>
<sequence length="197" mass="22378">MEKKDQPLKSRRRSPYHVIQLSKFKFCVIIFVYHILYDFIPNLLAMAQIPQIQTFGGCVIVLIIVLTFMILYFFGIIYSTADSSKVIVLPYVLYRTVGPIAGLICAMVIYNTDANTPSLCSDSSIPFMGFTSSQVSTLCVIRKTAFFQGAIIYWISSLNLLTHLLAAVLVLTVFVMSFRLQRARREENIMSCFRSTK</sequence>
<feature type="transmembrane region" description="Helical" evidence="1">
    <location>
        <begin position="52"/>
        <end position="74"/>
    </location>
</feature>
<dbReference type="EMBL" id="CAJNOK010014981">
    <property type="protein sequence ID" value="CAF1215871.1"/>
    <property type="molecule type" value="Genomic_DNA"/>
</dbReference>
<keyword evidence="1" id="KW-1133">Transmembrane helix</keyword>
<evidence type="ECO:0000313" key="6">
    <source>
        <dbReference type="Proteomes" id="UP000663829"/>
    </source>
</evidence>
<dbReference type="Proteomes" id="UP000682733">
    <property type="component" value="Unassembled WGS sequence"/>
</dbReference>
<comment type="caution">
    <text evidence="2">The sequence shown here is derived from an EMBL/GenBank/DDBJ whole genome shotgun (WGS) entry which is preliminary data.</text>
</comment>
<gene>
    <name evidence="2" type="ORF">GPM918_LOCUS13202</name>
    <name evidence="3" type="ORF">OVA965_LOCUS24677</name>
    <name evidence="4" type="ORF">SRO942_LOCUS13202</name>
    <name evidence="5" type="ORF">TMI583_LOCUS25397</name>
</gene>
<keyword evidence="1" id="KW-0812">Transmembrane</keyword>
<name>A0A814G7G3_9BILA</name>
<dbReference type="Proteomes" id="UP000681722">
    <property type="component" value="Unassembled WGS sequence"/>
</dbReference>
<evidence type="ECO:0000313" key="4">
    <source>
        <dbReference type="EMBL" id="CAF3762055.1"/>
    </source>
</evidence>
<dbReference type="EMBL" id="CAJOBC010002998">
    <property type="protein sequence ID" value="CAF3762055.1"/>
    <property type="molecule type" value="Genomic_DNA"/>
</dbReference>
<proteinExistence type="predicted"/>
<dbReference type="AlphaFoldDB" id="A0A814G7G3"/>
<organism evidence="2 6">
    <name type="scientific">Didymodactylos carnosus</name>
    <dbReference type="NCBI Taxonomy" id="1234261"/>
    <lineage>
        <taxon>Eukaryota</taxon>
        <taxon>Metazoa</taxon>
        <taxon>Spiralia</taxon>
        <taxon>Gnathifera</taxon>
        <taxon>Rotifera</taxon>
        <taxon>Eurotatoria</taxon>
        <taxon>Bdelloidea</taxon>
        <taxon>Philodinida</taxon>
        <taxon>Philodinidae</taxon>
        <taxon>Didymodactylos</taxon>
    </lineage>
</organism>
<reference evidence="2" key="1">
    <citation type="submission" date="2021-02" db="EMBL/GenBank/DDBJ databases">
        <authorList>
            <person name="Nowell W R."/>
        </authorList>
    </citation>
    <scope>NUCLEOTIDE SEQUENCE</scope>
</reference>
<dbReference type="Proteomes" id="UP000677228">
    <property type="component" value="Unassembled WGS sequence"/>
</dbReference>
<accession>A0A814G7G3</accession>
<keyword evidence="6" id="KW-1185">Reference proteome</keyword>
<dbReference type="EMBL" id="CAJNOQ010002998">
    <property type="protein sequence ID" value="CAF0989975.1"/>
    <property type="molecule type" value="Genomic_DNA"/>
</dbReference>
<evidence type="ECO:0000313" key="3">
    <source>
        <dbReference type="EMBL" id="CAF1215871.1"/>
    </source>
</evidence>
<feature type="transmembrane region" description="Helical" evidence="1">
    <location>
        <begin position="21"/>
        <end position="40"/>
    </location>
</feature>